<proteinExistence type="predicted"/>
<reference evidence="3" key="1">
    <citation type="submission" date="2016-10" db="EMBL/GenBank/DDBJ databases">
        <authorList>
            <person name="Varghese N."/>
            <person name="Submissions S."/>
        </authorList>
    </citation>
    <scope>NUCLEOTIDE SEQUENCE [LARGE SCALE GENOMIC DNA]</scope>
    <source>
        <strain evidence="3">CGMCC 1.6474</strain>
    </source>
</reference>
<dbReference type="PANTHER" id="PTHR30441">
    <property type="entry name" value="DUF748 DOMAIN-CONTAINING PROTEIN"/>
    <property type="match status" value="1"/>
</dbReference>
<dbReference type="STRING" id="414703.SAMN04488125_11983"/>
<gene>
    <name evidence="2" type="ORF">SAMN04488125_11983</name>
</gene>
<dbReference type="Proteomes" id="UP000198804">
    <property type="component" value="Unassembled WGS sequence"/>
</dbReference>
<dbReference type="InterPro" id="IPR007844">
    <property type="entry name" value="AsmA"/>
</dbReference>
<protein>
    <submittedName>
        <fullName evidence="2">AsmA protein</fullName>
    </submittedName>
</protein>
<dbReference type="RefSeq" id="WP_091950111.1">
    <property type="nucleotide sequence ID" value="NZ_FOSV01000019.1"/>
</dbReference>
<feature type="domain" description="AsmA" evidence="1">
    <location>
        <begin position="360"/>
        <end position="523"/>
    </location>
</feature>
<evidence type="ECO:0000313" key="3">
    <source>
        <dbReference type="Proteomes" id="UP000198804"/>
    </source>
</evidence>
<sequence length="620" mass="63758">MSPRRTLSALGLGCVAAGLIAACLPWTVEAPGVARFVGRGLEESWGVSLSAGGPAEIVLLPLPRITFSDVRLWAGKDEGKTSGAVLAEGGRLALQLDTAALLTGRVSVESLSLDGAEIHLPEGDDDTRWSGAAARLAGGLAQNGAHPRRLVLTRTTVTGRDPRDGSRQTARDVELTVAWRASLALSGALTWNGTRARFALSELQPRALFAGQTSPFSANLAWPAGSLAAEGSGSLGEDGLKATGNGALRIRSLAQTLAWTGGDIALAPLAEDLAVDGTFEAASREIQFPRVKVTTGGNVLEGAGSADFGPGRTAVQATLAADSLNLSPLLAGLLRLTGFDGSADPQAWRAQSLALAPLTSGDLDLRISASNARIGPLPITDLACGVMVRESGIEASLGRAALRGGTAKGRIVLVSDEDDRATTRVKAQGQVEDIDLGALMDDLGTTPWVQGATRGSLVLEGSGRDAGSLAASVTGRLALRSEDGVITGLDLADTLQRSGATARHNARTPYEHAALSLLFSDGVGEVVEGSVAARGVTASLSGRLDLARRRVEARAEVAPRSVGQGTTRTAASFALTGPWDAVRVGPAIMARAAETTDDRFRRPGADLPLGIRAYAPASAQ</sequence>
<dbReference type="Pfam" id="PF05170">
    <property type="entry name" value="AsmA"/>
    <property type="match status" value="1"/>
</dbReference>
<dbReference type="InterPro" id="IPR052894">
    <property type="entry name" value="AsmA-related"/>
</dbReference>
<name>A0A1I4J9K6_9HYPH</name>
<evidence type="ECO:0000259" key="1">
    <source>
        <dbReference type="Pfam" id="PF05170"/>
    </source>
</evidence>
<evidence type="ECO:0000313" key="2">
    <source>
        <dbReference type="EMBL" id="SFL63220.1"/>
    </source>
</evidence>
<dbReference type="OrthoDB" id="8003028at2"/>
<dbReference type="PROSITE" id="PS51257">
    <property type="entry name" value="PROKAR_LIPOPROTEIN"/>
    <property type="match status" value="1"/>
</dbReference>
<dbReference type="GO" id="GO:0005886">
    <property type="term" value="C:plasma membrane"/>
    <property type="evidence" value="ECO:0007669"/>
    <property type="project" value="TreeGrafter"/>
</dbReference>
<dbReference type="GO" id="GO:0090313">
    <property type="term" value="P:regulation of protein targeting to membrane"/>
    <property type="evidence" value="ECO:0007669"/>
    <property type="project" value="TreeGrafter"/>
</dbReference>
<dbReference type="AlphaFoldDB" id="A0A1I4J9K6"/>
<dbReference type="PANTHER" id="PTHR30441:SF4">
    <property type="entry name" value="PROTEIN ASMA"/>
    <property type="match status" value="1"/>
</dbReference>
<accession>A0A1I4J9K6</accession>
<dbReference type="EMBL" id="FOSV01000019">
    <property type="protein sequence ID" value="SFL63220.1"/>
    <property type="molecule type" value="Genomic_DNA"/>
</dbReference>
<keyword evidence="3" id="KW-1185">Reference proteome</keyword>
<organism evidence="2 3">
    <name type="scientific">Methylorubrum salsuginis</name>
    <dbReference type="NCBI Taxonomy" id="414703"/>
    <lineage>
        <taxon>Bacteria</taxon>
        <taxon>Pseudomonadati</taxon>
        <taxon>Pseudomonadota</taxon>
        <taxon>Alphaproteobacteria</taxon>
        <taxon>Hyphomicrobiales</taxon>
        <taxon>Methylobacteriaceae</taxon>
        <taxon>Methylorubrum</taxon>
    </lineage>
</organism>